<keyword evidence="11" id="KW-1185">Reference proteome</keyword>
<dbReference type="InterPro" id="IPR004582">
    <property type="entry name" value="Checkpoint_prot_Rad17_Rad24"/>
</dbReference>
<feature type="compositionally biased region" description="Polar residues" evidence="8">
    <location>
        <begin position="11"/>
        <end position="23"/>
    </location>
</feature>
<feature type="compositionally biased region" description="Basic and acidic residues" evidence="8">
    <location>
        <begin position="146"/>
        <end position="156"/>
    </location>
</feature>
<dbReference type="Gene3D" id="3.40.50.300">
    <property type="entry name" value="P-loop containing nucleotide triphosphate hydrolases"/>
    <property type="match status" value="1"/>
</dbReference>
<feature type="compositionally biased region" description="Basic and acidic residues" evidence="8">
    <location>
        <begin position="31"/>
        <end position="41"/>
    </location>
</feature>
<feature type="region of interest" description="Disordered" evidence="8">
    <location>
        <begin position="1"/>
        <end position="168"/>
    </location>
</feature>
<keyword evidence="5" id="KW-0067">ATP-binding</keyword>
<comment type="similarity">
    <text evidence="2">Belongs to the rad17/RAD24 family.</text>
</comment>
<dbReference type="GO" id="GO:0005634">
    <property type="term" value="C:nucleus"/>
    <property type="evidence" value="ECO:0007669"/>
    <property type="project" value="UniProtKB-SubCell"/>
</dbReference>
<feature type="region of interest" description="Disordered" evidence="8">
    <location>
        <begin position="467"/>
        <end position="486"/>
    </location>
</feature>
<evidence type="ECO:0000256" key="3">
    <source>
        <dbReference type="ARBA" id="ARBA00022741"/>
    </source>
</evidence>
<accession>A0ABD3DG06</accession>
<organism evidence="10 11">
    <name type="scientific">Castilleja foliolosa</name>
    <dbReference type="NCBI Taxonomy" id="1961234"/>
    <lineage>
        <taxon>Eukaryota</taxon>
        <taxon>Viridiplantae</taxon>
        <taxon>Streptophyta</taxon>
        <taxon>Embryophyta</taxon>
        <taxon>Tracheophyta</taxon>
        <taxon>Spermatophyta</taxon>
        <taxon>Magnoliopsida</taxon>
        <taxon>eudicotyledons</taxon>
        <taxon>Gunneridae</taxon>
        <taxon>Pentapetalae</taxon>
        <taxon>asterids</taxon>
        <taxon>lamiids</taxon>
        <taxon>Lamiales</taxon>
        <taxon>Orobanchaceae</taxon>
        <taxon>Pedicularideae</taxon>
        <taxon>Castillejinae</taxon>
        <taxon>Castilleja</taxon>
    </lineage>
</organism>
<keyword evidence="6" id="KW-0539">Nucleus</keyword>
<evidence type="ECO:0000256" key="7">
    <source>
        <dbReference type="ARBA" id="ARBA00023306"/>
    </source>
</evidence>
<evidence type="ECO:0000256" key="1">
    <source>
        <dbReference type="ARBA" id="ARBA00004123"/>
    </source>
</evidence>
<keyword evidence="3" id="KW-0547">Nucleotide-binding</keyword>
<evidence type="ECO:0000313" key="11">
    <source>
        <dbReference type="Proteomes" id="UP001632038"/>
    </source>
</evidence>
<dbReference type="InterPro" id="IPR027417">
    <property type="entry name" value="P-loop_NTPase"/>
</dbReference>
<feature type="region of interest" description="Disordered" evidence="8">
    <location>
        <begin position="222"/>
        <end position="242"/>
    </location>
</feature>
<keyword evidence="7" id="KW-0131">Cell cycle</keyword>
<evidence type="ECO:0000256" key="2">
    <source>
        <dbReference type="ARBA" id="ARBA00006168"/>
    </source>
</evidence>
<dbReference type="SUPFAM" id="SSF52540">
    <property type="entry name" value="P-loop containing nucleoside triphosphate hydrolases"/>
    <property type="match status" value="1"/>
</dbReference>
<protein>
    <recommendedName>
        <fullName evidence="9">ATPase AAA-type core domain-containing protein</fullName>
    </recommendedName>
</protein>
<reference evidence="11" key="1">
    <citation type="journal article" date="2024" name="IScience">
        <title>Strigolactones Initiate the Formation of Haustorium-like Structures in Castilleja.</title>
        <authorList>
            <person name="Buerger M."/>
            <person name="Peterson D."/>
            <person name="Chory J."/>
        </authorList>
    </citation>
    <scope>NUCLEOTIDE SEQUENCE [LARGE SCALE GENOMIC DNA]</scope>
</reference>
<evidence type="ECO:0000256" key="4">
    <source>
        <dbReference type="ARBA" id="ARBA00022763"/>
    </source>
</evidence>
<dbReference type="GO" id="GO:0005524">
    <property type="term" value="F:ATP binding"/>
    <property type="evidence" value="ECO:0007669"/>
    <property type="project" value="UniProtKB-KW"/>
</dbReference>
<dbReference type="PANTHER" id="PTHR12172">
    <property type="entry name" value="CELL CYCLE CHECKPOINT PROTEIN RAD17"/>
    <property type="match status" value="1"/>
</dbReference>
<evidence type="ECO:0000259" key="9">
    <source>
        <dbReference type="Pfam" id="PF00004"/>
    </source>
</evidence>
<name>A0ABD3DG06_9LAMI</name>
<comment type="caution">
    <text evidence="10">The sequence shown here is derived from an EMBL/GenBank/DDBJ whole genome shotgun (WGS) entry which is preliminary data.</text>
</comment>
<evidence type="ECO:0000256" key="8">
    <source>
        <dbReference type="SAM" id="MobiDB-lite"/>
    </source>
</evidence>
<feature type="compositionally biased region" description="Basic residues" evidence="8">
    <location>
        <begin position="1"/>
        <end position="10"/>
    </location>
</feature>
<sequence>MEAKDVKRRLVQSTLFPPRTESSIKGAENCDLNKGEEVAKEDQEECGGSKKQSGGKMKSKATPSRASPKKVVENGIETSIKQVDDNSSPVTTKSHSFFVKASERRQLKKQQEQLVLIESPEDNEKMCSPPRTSANGRSTPRKPKRKDNSTPRKERINSTPNKKMKSAKKELCCNQIPFDLTADEQQLPAIPDLRLEAKLSAEENSRIYGGKQIHPFFTSLKGGKSSQDLTDSESKCPSQRKEKGTAFNPIHLFEDFERDITTLNWGDWIFLERSDTDDLDCRCSPVYEGSVDSLNFDNFMNVSHVTRTSLYQNPHMSSVPQKMFNGLPNNPEGSHILSPILIAGKREMCIDLQKDSDMMAKDAEDILAASDEQMLEDYILEKGDFCDGSLESELQDKLLGERIMSHYHTSPNQTKNCLWTDKHQPQNAKQICGNGESVKFLSEWLHVWHKRGSLTSRGCIDGDHSSVQDIDHDYQQSDSDTDSGEESLKNVLLVTGPVGSGKSAAIYACARDQGFQIIEINASDWRKGALVKQKFGEAVESHWLQRTVENATKSDNKTISKNFKAVNEEMHCSDGEVIEVTPLSDTKDSQESCSWPKMSASVLNQSANHQTEVKTLILFEDVDATVDEDHGFITTIQQLAETAKRPMILTSNSDNPVLPKNLDRLELSFSFPSTKELLGLVSMKANIHPCLVENFVTYCQGDIRKTITLLQFWCQGQAPVRGNELHATYSPVLFDIDAGHHILPRIIHWDYNSQLSEFVADEIVKALTLKEETHGLTDTNILEDLNSIHVQVSERVIRAHLSHISYVWMFEHKHSPRKHNNEYSASLALERPAIARLEPFKPPPS</sequence>
<dbReference type="Proteomes" id="UP001632038">
    <property type="component" value="Unassembled WGS sequence"/>
</dbReference>
<keyword evidence="4" id="KW-0227">DNA damage</keyword>
<feature type="compositionally biased region" description="Basic and acidic residues" evidence="8">
    <location>
        <begin position="101"/>
        <end position="111"/>
    </location>
</feature>
<comment type="subcellular location">
    <subcellularLocation>
        <location evidence="1">Nucleus</location>
    </subcellularLocation>
</comment>
<dbReference type="PANTHER" id="PTHR12172:SF1">
    <property type="entry name" value="P-LOOP CONTAINING NUCLEOSIDE TRIPHOSPHATE HYDROLASES SUPERFAMILY PROTEIN"/>
    <property type="match status" value="1"/>
</dbReference>
<dbReference type="InterPro" id="IPR003959">
    <property type="entry name" value="ATPase_AAA_core"/>
</dbReference>
<dbReference type="Pfam" id="PF00004">
    <property type="entry name" value="AAA"/>
    <property type="match status" value="1"/>
</dbReference>
<evidence type="ECO:0000256" key="5">
    <source>
        <dbReference type="ARBA" id="ARBA00022840"/>
    </source>
</evidence>
<gene>
    <name evidence="10" type="ORF">CASFOL_016239</name>
</gene>
<dbReference type="AlphaFoldDB" id="A0ABD3DG06"/>
<evidence type="ECO:0000313" key="10">
    <source>
        <dbReference type="EMBL" id="KAL3641271.1"/>
    </source>
</evidence>
<feature type="domain" description="ATPase AAA-type core" evidence="9">
    <location>
        <begin position="492"/>
        <end position="671"/>
    </location>
</feature>
<proteinExistence type="inferred from homology"/>
<dbReference type="EMBL" id="JAVIJP010000017">
    <property type="protein sequence ID" value="KAL3641271.1"/>
    <property type="molecule type" value="Genomic_DNA"/>
</dbReference>
<dbReference type="GO" id="GO:0006974">
    <property type="term" value="P:DNA damage response"/>
    <property type="evidence" value="ECO:0007669"/>
    <property type="project" value="UniProtKB-KW"/>
</dbReference>
<feature type="compositionally biased region" description="Polar residues" evidence="8">
    <location>
        <begin position="76"/>
        <end position="95"/>
    </location>
</feature>
<evidence type="ECO:0000256" key="6">
    <source>
        <dbReference type="ARBA" id="ARBA00023242"/>
    </source>
</evidence>